<accession>A0A2P2MHP3</accession>
<organism evidence="1">
    <name type="scientific">Rhizophora mucronata</name>
    <name type="common">Asiatic mangrove</name>
    <dbReference type="NCBI Taxonomy" id="61149"/>
    <lineage>
        <taxon>Eukaryota</taxon>
        <taxon>Viridiplantae</taxon>
        <taxon>Streptophyta</taxon>
        <taxon>Embryophyta</taxon>
        <taxon>Tracheophyta</taxon>
        <taxon>Spermatophyta</taxon>
        <taxon>Magnoliopsida</taxon>
        <taxon>eudicotyledons</taxon>
        <taxon>Gunneridae</taxon>
        <taxon>Pentapetalae</taxon>
        <taxon>rosids</taxon>
        <taxon>fabids</taxon>
        <taxon>Malpighiales</taxon>
        <taxon>Rhizophoraceae</taxon>
        <taxon>Rhizophora</taxon>
    </lineage>
</organism>
<dbReference type="EMBL" id="GGEC01049272">
    <property type="protein sequence ID" value="MBX29756.1"/>
    <property type="molecule type" value="Transcribed_RNA"/>
</dbReference>
<evidence type="ECO:0000313" key="1">
    <source>
        <dbReference type="EMBL" id="MBX29756.1"/>
    </source>
</evidence>
<protein>
    <submittedName>
        <fullName evidence="1">Uncharacterized protein MANES_12G036600</fullName>
    </submittedName>
</protein>
<reference evidence="1" key="1">
    <citation type="submission" date="2018-02" db="EMBL/GenBank/DDBJ databases">
        <title>Rhizophora mucronata_Transcriptome.</title>
        <authorList>
            <person name="Meera S.P."/>
            <person name="Sreeshan A."/>
            <person name="Augustine A."/>
        </authorList>
    </citation>
    <scope>NUCLEOTIDE SEQUENCE</scope>
    <source>
        <tissue evidence="1">Leaf</tissue>
    </source>
</reference>
<proteinExistence type="predicted"/>
<sequence length="12" mass="1372">MEFVCVSRNETG</sequence>
<name>A0A2P2MHP3_RHIMU</name>